<evidence type="ECO:0000313" key="1">
    <source>
        <dbReference type="EMBL" id="MFC6237454.1"/>
    </source>
</evidence>
<accession>A0ABW1SZM5</accession>
<name>A0ABW1SZM5_9ACTN</name>
<protein>
    <submittedName>
        <fullName evidence="1">Uncharacterized protein</fullName>
    </submittedName>
</protein>
<evidence type="ECO:0000313" key="2">
    <source>
        <dbReference type="Proteomes" id="UP001596138"/>
    </source>
</evidence>
<dbReference type="EMBL" id="JBHSTI010000008">
    <property type="protein sequence ID" value="MFC6237454.1"/>
    <property type="molecule type" value="Genomic_DNA"/>
</dbReference>
<dbReference type="Proteomes" id="UP001596138">
    <property type="component" value="Unassembled WGS sequence"/>
</dbReference>
<sequence>MTTSEDAFESRLRDVTSEADAVPEHVIADAKSLFALRSLDSELAELVADSWVDEPAVLTRALVADVRMLSFVCGDITIELDVDTDPVTGRVRIHGVAVGAAGEVVVVLTGHRLTVVLEDGHFDLELPTGGPLRLELTRPDGGRVTTAWITV</sequence>
<keyword evidence="2" id="KW-1185">Reference proteome</keyword>
<dbReference type="RefSeq" id="WP_386764764.1">
    <property type="nucleotide sequence ID" value="NZ_JBHSTI010000008.1"/>
</dbReference>
<proteinExistence type="predicted"/>
<reference evidence="2" key="1">
    <citation type="journal article" date="2019" name="Int. J. Syst. Evol. Microbiol.">
        <title>The Global Catalogue of Microorganisms (GCM) 10K type strain sequencing project: providing services to taxonomists for standard genome sequencing and annotation.</title>
        <authorList>
            <consortium name="The Broad Institute Genomics Platform"/>
            <consortium name="The Broad Institute Genome Sequencing Center for Infectious Disease"/>
            <person name="Wu L."/>
            <person name="Ma J."/>
        </authorList>
    </citation>
    <scope>NUCLEOTIDE SEQUENCE [LARGE SCALE GENOMIC DNA]</scope>
    <source>
        <strain evidence="2">CGMCC 4.7317</strain>
    </source>
</reference>
<organism evidence="1 2">
    <name type="scientific">Longivirga aurantiaca</name>
    <dbReference type="NCBI Taxonomy" id="1837743"/>
    <lineage>
        <taxon>Bacteria</taxon>
        <taxon>Bacillati</taxon>
        <taxon>Actinomycetota</taxon>
        <taxon>Actinomycetes</taxon>
        <taxon>Sporichthyales</taxon>
        <taxon>Sporichthyaceae</taxon>
        <taxon>Longivirga</taxon>
    </lineage>
</organism>
<gene>
    <name evidence="1" type="ORF">ACFQGU_06165</name>
</gene>
<comment type="caution">
    <text evidence="1">The sequence shown here is derived from an EMBL/GenBank/DDBJ whole genome shotgun (WGS) entry which is preliminary data.</text>
</comment>